<gene>
    <name evidence="1" type="ORF">BaRGS_00012493</name>
</gene>
<proteinExistence type="predicted"/>
<dbReference type="AlphaFoldDB" id="A0ABD0LAD7"/>
<comment type="caution">
    <text evidence="1">The sequence shown here is derived from an EMBL/GenBank/DDBJ whole genome shotgun (WGS) entry which is preliminary data.</text>
</comment>
<keyword evidence="2" id="KW-1185">Reference proteome</keyword>
<evidence type="ECO:0000313" key="2">
    <source>
        <dbReference type="Proteomes" id="UP001519460"/>
    </source>
</evidence>
<accession>A0ABD0LAD7</accession>
<dbReference type="Proteomes" id="UP001519460">
    <property type="component" value="Unassembled WGS sequence"/>
</dbReference>
<dbReference type="EMBL" id="JACVVK020000068">
    <property type="protein sequence ID" value="KAK7496328.1"/>
    <property type="molecule type" value="Genomic_DNA"/>
</dbReference>
<organism evidence="1 2">
    <name type="scientific">Batillaria attramentaria</name>
    <dbReference type="NCBI Taxonomy" id="370345"/>
    <lineage>
        <taxon>Eukaryota</taxon>
        <taxon>Metazoa</taxon>
        <taxon>Spiralia</taxon>
        <taxon>Lophotrochozoa</taxon>
        <taxon>Mollusca</taxon>
        <taxon>Gastropoda</taxon>
        <taxon>Caenogastropoda</taxon>
        <taxon>Sorbeoconcha</taxon>
        <taxon>Cerithioidea</taxon>
        <taxon>Batillariidae</taxon>
        <taxon>Batillaria</taxon>
    </lineage>
</organism>
<name>A0ABD0LAD7_9CAEN</name>
<protein>
    <submittedName>
        <fullName evidence="1">Uncharacterized protein</fullName>
    </submittedName>
</protein>
<evidence type="ECO:0000313" key="1">
    <source>
        <dbReference type="EMBL" id="KAK7496328.1"/>
    </source>
</evidence>
<reference evidence="1 2" key="1">
    <citation type="journal article" date="2023" name="Sci. Data">
        <title>Genome assembly of the Korean intertidal mud-creeper Batillaria attramentaria.</title>
        <authorList>
            <person name="Patra A.K."/>
            <person name="Ho P.T."/>
            <person name="Jun S."/>
            <person name="Lee S.J."/>
            <person name="Kim Y."/>
            <person name="Won Y.J."/>
        </authorList>
    </citation>
    <scope>NUCLEOTIDE SEQUENCE [LARGE SCALE GENOMIC DNA]</scope>
    <source>
        <strain evidence="1">Wonlab-2016</strain>
    </source>
</reference>
<feature type="non-terminal residue" evidence="1">
    <location>
        <position position="1"/>
    </location>
</feature>
<sequence>AGTVASYLGTDKRDAIDKTPDANRNYSSIQVLRVLLRKQRRVGRCVKAPGLCAKTRQRSCLKKLHYRQRNRPFCVKDGDAGGFRVVKKIKGVVLSREYVSCLDSRKGELDAFLEHFHYCSLHPDMNLPKG</sequence>